<evidence type="ECO:0000256" key="5">
    <source>
        <dbReference type="ARBA" id="ARBA00022525"/>
    </source>
</evidence>
<name>A0AA42PE83_STUST</name>
<feature type="domain" description="Flagellar basal body rod protein N-terminal" evidence="8">
    <location>
        <begin position="7"/>
        <end position="34"/>
    </location>
</feature>
<keyword evidence="12" id="KW-0282">Flagellum</keyword>
<keyword evidence="12" id="KW-0966">Cell projection</keyword>
<evidence type="ECO:0000259" key="10">
    <source>
        <dbReference type="Pfam" id="PF21158"/>
    </source>
</evidence>
<evidence type="ECO:0000313" key="12">
    <source>
        <dbReference type="EMBL" id="MDH1237499.1"/>
    </source>
</evidence>
<dbReference type="AlphaFoldDB" id="A0AA42PE83"/>
<dbReference type="SUPFAM" id="SSF64518">
    <property type="entry name" value="Phase 1 flagellin"/>
    <property type="match status" value="1"/>
</dbReference>
<dbReference type="GO" id="GO:0005198">
    <property type="term" value="F:structural molecule activity"/>
    <property type="evidence" value="ECO:0007669"/>
    <property type="project" value="InterPro"/>
</dbReference>
<protein>
    <recommendedName>
        <fullName evidence="4">Flagellar hook-associated protein 1</fullName>
    </recommendedName>
</protein>
<evidence type="ECO:0000256" key="3">
    <source>
        <dbReference type="ARBA" id="ARBA00009677"/>
    </source>
</evidence>
<evidence type="ECO:0000313" key="13">
    <source>
        <dbReference type="Proteomes" id="UP001158500"/>
    </source>
</evidence>
<dbReference type="NCBIfam" id="TIGR02492">
    <property type="entry name" value="flgK_ends"/>
    <property type="match status" value="1"/>
</dbReference>
<dbReference type="GO" id="GO:0009424">
    <property type="term" value="C:bacterial-type flagellum hook"/>
    <property type="evidence" value="ECO:0007669"/>
    <property type="project" value="InterPro"/>
</dbReference>
<dbReference type="GO" id="GO:0005576">
    <property type="term" value="C:extracellular region"/>
    <property type="evidence" value="ECO:0007669"/>
    <property type="project" value="UniProtKB-SubCell"/>
</dbReference>
<comment type="similarity">
    <text evidence="3">Belongs to the flagella basal body rod proteins family.</text>
</comment>
<evidence type="ECO:0000256" key="6">
    <source>
        <dbReference type="ARBA" id="ARBA00023143"/>
    </source>
</evidence>
<dbReference type="InterPro" id="IPR053927">
    <property type="entry name" value="FlgK_helical"/>
</dbReference>
<proteinExistence type="inferred from homology"/>
<dbReference type="Pfam" id="PF00460">
    <property type="entry name" value="Flg_bb_rod"/>
    <property type="match status" value="1"/>
</dbReference>
<dbReference type="PRINTS" id="PR01005">
    <property type="entry name" value="FLGHOOKAP1"/>
</dbReference>
<evidence type="ECO:0000259" key="8">
    <source>
        <dbReference type="Pfam" id="PF00460"/>
    </source>
</evidence>
<comment type="caution">
    <text evidence="12">The sequence shown here is derived from an EMBL/GenBank/DDBJ whole genome shotgun (WGS) entry which is preliminary data.</text>
</comment>
<evidence type="ECO:0000256" key="1">
    <source>
        <dbReference type="ARBA" id="ARBA00004365"/>
    </source>
</evidence>
<organism evidence="12 13">
    <name type="scientific">Stutzerimonas stutzeri</name>
    <name type="common">Pseudomonas stutzeri</name>
    <dbReference type="NCBI Taxonomy" id="316"/>
    <lineage>
        <taxon>Bacteria</taxon>
        <taxon>Pseudomonadati</taxon>
        <taxon>Pseudomonadota</taxon>
        <taxon>Gammaproteobacteria</taxon>
        <taxon>Pseudomonadales</taxon>
        <taxon>Pseudomonadaceae</taxon>
        <taxon>Stutzerimonas</taxon>
    </lineage>
</organism>
<evidence type="ECO:0000259" key="11">
    <source>
        <dbReference type="Pfam" id="PF22638"/>
    </source>
</evidence>
<accession>A0AA42PE83</accession>
<keyword evidence="12" id="KW-0969">Cilium</keyword>
<dbReference type="InterPro" id="IPR002371">
    <property type="entry name" value="FlgK"/>
</dbReference>
<evidence type="ECO:0000259" key="9">
    <source>
        <dbReference type="Pfam" id="PF06429"/>
    </source>
</evidence>
<dbReference type="Pfam" id="PF22638">
    <property type="entry name" value="FlgK_D1"/>
    <property type="match status" value="1"/>
</dbReference>
<sequence>MADLLSIGLSGLAASKTQLSITGHNITNVNTPGYSRQDASQATRSPQFSGAGYIGSGTSLVDVRRSYSEFLTSQLRSSTSLNRDVEAYKSQIDQLDSLLAGTTTGITPSLQSFFSALQTAAEDPANIPARQLVLAEAEGLARRFNTVYDRLSEQNNFTNKQMAAVTDQVNRLAGSIGSLNEAIAVAAANGKQPNDLLDARDEAVRQLSGYIGVTVVPQDDSSFNIFIGSGQPLVVGSTVAKLEVVPGQGDPNRHEVQFVSGGSRQGVTSQITGGELGGLIRYREEVLDSTMNSLGRLALAVSDQVNTQLGQGLDLKGQVGSVLFGNYNDPALARLRVNAFAGNSNAQPVLNVTNTSQLSTSDYLMEYDGSSYKIRRLSDNQLMTATENPAGTLSITDKNGRDQGFQIVLGNPPPAPGDKFSLQPTRRGASDIKATLDQADQLAFAAPIRAESKLQNRGTGVIGQPSLVAGPSPISRDALAVANLSLGANLSADGKTYTLGALPTGWSYVAKGGDPIVPQRSANGDLIEPLADQDGNPLARVLDDDGQPLEVNGQPVVAPAMTMGNSNTVRLAYAAADGETYRFELSMSGRPMAGDEFALAFNQNGVSDNRNALKLVDLQSKQTIGVTAGIAGSGFSFTDGYGELVERVGTLTAQARMDSEATGAILKQATDNRDSLSAVNLDEEAANLIKFEQYYNASAQIIQVARSLFDTLISSFR</sequence>
<feature type="region of interest" description="Disordered" evidence="7">
    <location>
        <begin position="28"/>
        <end position="48"/>
    </location>
</feature>
<dbReference type="InterPro" id="IPR049119">
    <property type="entry name" value="FlgK_D2-like"/>
</dbReference>
<dbReference type="PANTHER" id="PTHR30033:SF1">
    <property type="entry name" value="FLAGELLAR HOOK-ASSOCIATED PROTEIN 1"/>
    <property type="match status" value="1"/>
</dbReference>
<feature type="domain" description="Flagellar basal-body/hook protein C-terminal" evidence="9">
    <location>
        <begin position="677"/>
        <end position="714"/>
    </location>
</feature>
<dbReference type="Proteomes" id="UP001158500">
    <property type="component" value="Unassembled WGS sequence"/>
</dbReference>
<keyword evidence="6" id="KW-0975">Bacterial flagellum</keyword>
<evidence type="ECO:0000256" key="2">
    <source>
        <dbReference type="ARBA" id="ARBA00004613"/>
    </source>
</evidence>
<dbReference type="InterPro" id="IPR010930">
    <property type="entry name" value="Flg_bb/hook_C_dom"/>
</dbReference>
<dbReference type="InterPro" id="IPR001444">
    <property type="entry name" value="Flag_bb_rod_N"/>
</dbReference>
<keyword evidence="5" id="KW-0964">Secreted</keyword>
<feature type="domain" description="Flagellar hook-associated protein 1 D2-like" evidence="10">
    <location>
        <begin position="346"/>
        <end position="424"/>
    </location>
</feature>
<reference evidence="12" key="1">
    <citation type="submission" date="2022-09" db="EMBL/GenBank/DDBJ databases">
        <title>Intensive care unit water sources are persistently colonized with multi-drug resistant bacteria and are the site of extensive horizontal gene transfer of antibiotic resistance genes.</title>
        <authorList>
            <person name="Diorio-Toth L."/>
        </authorList>
    </citation>
    <scope>NUCLEOTIDE SEQUENCE</scope>
    <source>
        <strain evidence="12">GD03947</strain>
    </source>
</reference>
<dbReference type="GO" id="GO:0044780">
    <property type="term" value="P:bacterial-type flagellum assembly"/>
    <property type="evidence" value="ECO:0007669"/>
    <property type="project" value="InterPro"/>
</dbReference>
<gene>
    <name evidence="12" type="primary">flgK</name>
    <name evidence="12" type="ORF">N5C32_15790</name>
</gene>
<evidence type="ECO:0000256" key="7">
    <source>
        <dbReference type="SAM" id="MobiDB-lite"/>
    </source>
</evidence>
<evidence type="ECO:0000256" key="4">
    <source>
        <dbReference type="ARBA" id="ARBA00016244"/>
    </source>
</evidence>
<dbReference type="PANTHER" id="PTHR30033">
    <property type="entry name" value="FLAGELLAR HOOK-ASSOCIATED PROTEIN 1"/>
    <property type="match status" value="1"/>
</dbReference>
<dbReference type="RefSeq" id="WP_279641687.1">
    <property type="nucleotide sequence ID" value="NZ_JAOCAE010000010.1"/>
</dbReference>
<dbReference type="EMBL" id="JAOCAE010000010">
    <property type="protein sequence ID" value="MDH1237499.1"/>
    <property type="molecule type" value="Genomic_DNA"/>
</dbReference>
<dbReference type="Pfam" id="PF06429">
    <property type="entry name" value="Flg_bbr_C"/>
    <property type="match status" value="1"/>
</dbReference>
<feature type="domain" description="Flagellar hook-associated protein FlgK helical" evidence="11">
    <location>
        <begin position="93"/>
        <end position="324"/>
    </location>
</feature>
<comment type="subcellular location">
    <subcellularLocation>
        <location evidence="1">Bacterial flagellum</location>
    </subcellularLocation>
    <subcellularLocation>
        <location evidence="2">Secreted</location>
    </subcellularLocation>
</comment>
<dbReference type="Pfam" id="PF21158">
    <property type="entry name" value="flgK_1st_1"/>
    <property type="match status" value="1"/>
</dbReference>